<accession>A0A9P1GFG6</accession>
<reference evidence="3" key="2">
    <citation type="submission" date="2024-04" db="EMBL/GenBank/DDBJ databases">
        <authorList>
            <person name="Chen Y."/>
            <person name="Shah S."/>
            <person name="Dougan E. K."/>
            <person name="Thang M."/>
            <person name="Chan C."/>
        </authorList>
    </citation>
    <scope>NUCLEOTIDE SEQUENCE [LARGE SCALE GENOMIC DNA]</scope>
</reference>
<comment type="caution">
    <text evidence="2">The sequence shown here is derived from an EMBL/GenBank/DDBJ whole genome shotgun (WGS) entry which is preliminary data.</text>
</comment>
<keyword evidence="4" id="KW-1185">Reference proteome</keyword>
<organism evidence="2">
    <name type="scientific">Cladocopium goreaui</name>
    <dbReference type="NCBI Taxonomy" id="2562237"/>
    <lineage>
        <taxon>Eukaryota</taxon>
        <taxon>Sar</taxon>
        <taxon>Alveolata</taxon>
        <taxon>Dinophyceae</taxon>
        <taxon>Suessiales</taxon>
        <taxon>Symbiodiniaceae</taxon>
        <taxon>Cladocopium</taxon>
    </lineage>
</organism>
<feature type="transmembrane region" description="Helical" evidence="1">
    <location>
        <begin position="274"/>
        <end position="295"/>
    </location>
</feature>
<evidence type="ECO:0000313" key="4">
    <source>
        <dbReference type="Proteomes" id="UP001152797"/>
    </source>
</evidence>
<keyword evidence="1" id="KW-1133">Transmembrane helix</keyword>
<dbReference type="EMBL" id="CAMXCT010004268">
    <property type="protein sequence ID" value="CAI4008399.1"/>
    <property type="molecule type" value="Genomic_DNA"/>
</dbReference>
<sequence>MVLFLSTRSSWPDFHWQSMILLDVLWLLGFTVFWFQPARRAMANEVLLRSHYWLRLWKQALLPTALLSVFLGALQATLVSQATPTACRTVFALLAARVISAANCQGEKLRESQRLQELQGLSPSWNPIIVRQLLGAPGLLGLLTLFASLVADLLTSSQAWPLLSRPVDARPGGYLVVLGALPSLLSMAAAVWLVSHAVNSSIFESEEICFTKELGCLSGYLSIVLGLLTLLLHVFDLPKLQVMSLVFCFGTMVIAVLASAFGNRVFLGGFSSRCLGVSTLCSAFILSSFIVMLLLDQQLIPNHYELPRQGLAIMEYLSVAAYLLWPLAWTREVHSSWQLHKAWPSKPIQMA</sequence>
<protein>
    <submittedName>
        <fullName evidence="2">Uncharacterized protein</fullName>
    </submittedName>
</protein>
<keyword evidence="1" id="KW-0812">Transmembrane</keyword>
<proteinExistence type="predicted"/>
<reference evidence="2" key="1">
    <citation type="submission" date="2022-10" db="EMBL/GenBank/DDBJ databases">
        <authorList>
            <person name="Chen Y."/>
            <person name="Dougan E. K."/>
            <person name="Chan C."/>
            <person name="Rhodes N."/>
            <person name="Thang M."/>
        </authorList>
    </citation>
    <scope>NUCLEOTIDE SEQUENCE</scope>
</reference>
<feature type="transmembrane region" description="Helical" evidence="1">
    <location>
        <begin position="241"/>
        <end position="262"/>
    </location>
</feature>
<dbReference type="AlphaFoldDB" id="A0A9P1GFG6"/>
<feature type="transmembrane region" description="Helical" evidence="1">
    <location>
        <begin position="214"/>
        <end position="235"/>
    </location>
</feature>
<gene>
    <name evidence="2" type="ORF">C1SCF055_LOCUS33846</name>
</gene>
<dbReference type="EMBL" id="CAMXCT020004268">
    <property type="protein sequence ID" value="CAL1161774.1"/>
    <property type="molecule type" value="Genomic_DNA"/>
</dbReference>
<dbReference type="OrthoDB" id="435148at2759"/>
<evidence type="ECO:0000256" key="1">
    <source>
        <dbReference type="SAM" id="Phobius"/>
    </source>
</evidence>
<dbReference type="EMBL" id="CAMXCT030004268">
    <property type="protein sequence ID" value="CAL4795711.1"/>
    <property type="molecule type" value="Genomic_DNA"/>
</dbReference>
<evidence type="ECO:0000313" key="3">
    <source>
        <dbReference type="EMBL" id="CAL1161774.1"/>
    </source>
</evidence>
<feature type="transmembrane region" description="Helical" evidence="1">
    <location>
        <begin position="174"/>
        <end position="194"/>
    </location>
</feature>
<keyword evidence="1" id="KW-0472">Membrane</keyword>
<name>A0A9P1GFG6_9DINO</name>
<feature type="transmembrane region" description="Helical" evidence="1">
    <location>
        <begin position="133"/>
        <end position="154"/>
    </location>
</feature>
<feature type="transmembrane region" description="Helical" evidence="1">
    <location>
        <begin position="310"/>
        <end position="329"/>
    </location>
</feature>
<evidence type="ECO:0000313" key="2">
    <source>
        <dbReference type="EMBL" id="CAI4008399.1"/>
    </source>
</evidence>
<dbReference type="Proteomes" id="UP001152797">
    <property type="component" value="Unassembled WGS sequence"/>
</dbReference>
<feature type="transmembrane region" description="Helical" evidence="1">
    <location>
        <begin position="14"/>
        <end position="35"/>
    </location>
</feature>